<evidence type="ECO:0000256" key="1">
    <source>
        <dbReference type="ARBA" id="ARBA00001946"/>
    </source>
</evidence>
<keyword evidence="8" id="KW-0378">Hydrolase</keyword>
<keyword evidence="13" id="KW-0175">Coiled coil</keyword>
<evidence type="ECO:0000256" key="8">
    <source>
        <dbReference type="ARBA" id="ARBA00022801"/>
    </source>
</evidence>
<dbReference type="Pfam" id="PF00867">
    <property type="entry name" value="XPG_I"/>
    <property type="match status" value="1"/>
</dbReference>
<keyword evidence="6" id="KW-0255">Endonuclease</keyword>
<comment type="similarity">
    <text evidence="12">Belongs to the XPG/RAD2 endonuclease family. GEN subfamily.</text>
</comment>
<dbReference type="PANTHER" id="PTHR16171">
    <property type="entry name" value="DNA REPAIR PROTEIN COMPLEMENTING XP-G CELLS-RELATED"/>
    <property type="match status" value="1"/>
</dbReference>
<dbReference type="Gene3D" id="1.10.150.20">
    <property type="entry name" value="5' to 3' exonuclease, C-terminal subdomain"/>
    <property type="match status" value="1"/>
</dbReference>
<gene>
    <name evidence="17" type="ORF">BOTBODRAFT_32808</name>
</gene>
<organism evidence="17 18">
    <name type="scientific">Botryobasidium botryosum (strain FD-172 SS1)</name>
    <dbReference type="NCBI Taxonomy" id="930990"/>
    <lineage>
        <taxon>Eukaryota</taxon>
        <taxon>Fungi</taxon>
        <taxon>Dikarya</taxon>
        <taxon>Basidiomycota</taxon>
        <taxon>Agaricomycotina</taxon>
        <taxon>Agaricomycetes</taxon>
        <taxon>Cantharellales</taxon>
        <taxon>Botryobasidiaceae</taxon>
        <taxon>Botryobasidium</taxon>
    </lineage>
</organism>
<dbReference type="PROSITE" id="PS00841">
    <property type="entry name" value="XPG_1"/>
    <property type="match status" value="1"/>
</dbReference>
<evidence type="ECO:0000313" key="17">
    <source>
        <dbReference type="EMBL" id="KDQ14344.1"/>
    </source>
</evidence>
<evidence type="ECO:0000256" key="13">
    <source>
        <dbReference type="SAM" id="Coils"/>
    </source>
</evidence>
<dbReference type="InterPro" id="IPR029060">
    <property type="entry name" value="PIN-like_dom_sf"/>
</dbReference>
<evidence type="ECO:0000313" key="18">
    <source>
        <dbReference type="Proteomes" id="UP000027195"/>
    </source>
</evidence>
<keyword evidence="5" id="KW-0479">Metal-binding</keyword>
<feature type="compositionally biased region" description="Acidic residues" evidence="14">
    <location>
        <begin position="1198"/>
        <end position="1207"/>
    </location>
</feature>
<evidence type="ECO:0000259" key="15">
    <source>
        <dbReference type="SMART" id="SM00484"/>
    </source>
</evidence>
<feature type="compositionally biased region" description="Pro residues" evidence="14">
    <location>
        <begin position="375"/>
        <end position="386"/>
    </location>
</feature>
<keyword evidence="18" id="KW-1185">Reference proteome</keyword>
<evidence type="ECO:0000259" key="16">
    <source>
        <dbReference type="SMART" id="SM00485"/>
    </source>
</evidence>
<dbReference type="PRINTS" id="PR00066">
    <property type="entry name" value="XRODRMPGMNTG"/>
</dbReference>
<dbReference type="SUPFAM" id="SSF47807">
    <property type="entry name" value="5' to 3' exonuclease, C-terminal subdomain"/>
    <property type="match status" value="1"/>
</dbReference>
<accession>A0A067MFS6</accession>
<dbReference type="FunCoup" id="A0A067MFS6">
    <property type="interactions" value="416"/>
</dbReference>
<evidence type="ECO:0000256" key="14">
    <source>
        <dbReference type="SAM" id="MobiDB-lite"/>
    </source>
</evidence>
<dbReference type="PROSITE" id="PS00842">
    <property type="entry name" value="XPG_2"/>
    <property type="match status" value="1"/>
</dbReference>
<dbReference type="InterPro" id="IPR008918">
    <property type="entry name" value="HhH2"/>
</dbReference>
<dbReference type="CDD" id="cd09904">
    <property type="entry name" value="H3TH_XPG"/>
    <property type="match status" value="1"/>
</dbReference>
<feature type="region of interest" description="Disordered" evidence="14">
    <location>
        <begin position="1187"/>
        <end position="1345"/>
    </location>
</feature>
<feature type="compositionally biased region" description="Basic residues" evidence="14">
    <location>
        <begin position="1306"/>
        <end position="1318"/>
    </location>
</feature>
<feature type="compositionally biased region" description="Acidic residues" evidence="14">
    <location>
        <begin position="357"/>
        <end position="371"/>
    </location>
</feature>
<feature type="coiled-coil region" evidence="13">
    <location>
        <begin position="891"/>
        <end position="922"/>
    </location>
</feature>
<keyword evidence="4" id="KW-0540">Nuclease</keyword>
<dbReference type="InterPro" id="IPR019974">
    <property type="entry name" value="XPG_CS"/>
</dbReference>
<dbReference type="SMART" id="SM00484">
    <property type="entry name" value="XPGI"/>
    <property type="match status" value="1"/>
</dbReference>
<dbReference type="SMART" id="SM00279">
    <property type="entry name" value="HhH2"/>
    <property type="match status" value="1"/>
</dbReference>
<dbReference type="GO" id="GO:0005634">
    <property type="term" value="C:nucleus"/>
    <property type="evidence" value="ECO:0007669"/>
    <property type="project" value="UniProtKB-SubCell"/>
</dbReference>
<dbReference type="STRING" id="930990.A0A067MFS6"/>
<evidence type="ECO:0000256" key="11">
    <source>
        <dbReference type="ARBA" id="ARBA00023242"/>
    </source>
</evidence>
<dbReference type="GO" id="GO:0046872">
    <property type="term" value="F:metal ion binding"/>
    <property type="evidence" value="ECO:0007669"/>
    <property type="project" value="UniProtKB-KW"/>
</dbReference>
<feature type="compositionally biased region" description="Polar residues" evidence="14">
    <location>
        <begin position="171"/>
        <end position="182"/>
    </location>
</feature>
<evidence type="ECO:0000256" key="12">
    <source>
        <dbReference type="ARBA" id="ARBA00038112"/>
    </source>
</evidence>
<reference evidence="18" key="1">
    <citation type="journal article" date="2014" name="Proc. Natl. Acad. Sci. U.S.A.">
        <title>Extensive sampling of basidiomycete genomes demonstrates inadequacy of the white-rot/brown-rot paradigm for wood decay fungi.</title>
        <authorList>
            <person name="Riley R."/>
            <person name="Salamov A.A."/>
            <person name="Brown D.W."/>
            <person name="Nagy L.G."/>
            <person name="Floudas D."/>
            <person name="Held B.W."/>
            <person name="Levasseur A."/>
            <person name="Lombard V."/>
            <person name="Morin E."/>
            <person name="Otillar R."/>
            <person name="Lindquist E.A."/>
            <person name="Sun H."/>
            <person name="LaButti K.M."/>
            <person name="Schmutz J."/>
            <person name="Jabbour D."/>
            <person name="Luo H."/>
            <person name="Baker S.E."/>
            <person name="Pisabarro A.G."/>
            <person name="Walton J.D."/>
            <person name="Blanchette R.A."/>
            <person name="Henrissat B."/>
            <person name="Martin F."/>
            <person name="Cullen D."/>
            <person name="Hibbett D.S."/>
            <person name="Grigoriev I.V."/>
        </authorList>
    </citation>
    <scope>NUCLEOTIDE SEQUENCE [LARGE SCALE GENOMIC DNA]</scope>
    <source>
        <strain evidence="18">FD-172 SS1</strain>
    </source>
</reference>
<evidence type="ECO:0000256" key="9">
    <source>
        <dbReference type="ARBA" id="ARBA00022842"/>
    </source>
</evidence>
<dbReference type="InterPro" id="IPR006084">
    <property type="entry name" value="XPG/Rad2"/>
</dbReference>
<keyword evidence="10" id="KW-0234">DNA repair</keyword>
<feature type="region of interest" description="Disordered" evidence="14">
    <location>
        <begin position="121"/>
        <end position="143"/>
    </location>
</feature>
<dbReference type="EMBL" id="KL198038">
    <property type="protein sequence ID" value="KDQ14344.1"/>
    <property type="molecule type" value="Genomic_DNA"/>
</dbReference>
<feature type="compositionally biased region" description="Acidic residues" evidence="14">
    <location>
        <begin position="1323"/>
        <end position="1336"/>
    </location>
</feature>
<dbReference type="InterPro" id="IPR003903">
    <property type="entry name" value="UIM_dom"/>
</dbReference>
<evidence type="ECO:0000256" key="3">
    <source>
        <dbReference type="ARBA" id="ARBA00005283"/>
    </source>
</evidence>
<dbReference type="GO" id="GO:0006289">
    <property type="term" value="P:nucleotide-excision repair"/>
    <property type="evidence" value="ECO:0007669"/>
    <property type="project" value="InterPro"/>
</dbReference>
<evidence type="ECO:0008006" key="19">
    <source>
        <dbReference type="Google" id="ProtNLM"/>
    </source>
</evidence>
<dbReference type="InterPro" id="IPR006085">
    <property type="entry name" value="XPG_DNA_repair_N"/>
</dbReference>
<dbReference type="CDD" id="cd09868">
    <property type="entry name" value="PIN_XPG_RAD2"/>
    <property type="match status" value="2"/>
</dbReference>
<dbReference type="FunFam" id="1.10.150.20:FF:000030">
    <property type="entry name" value="Flap endonuclease GEN-like 1"/>
    <property type="match status" value="1"/>
</dbReference>
<evidence type="ECO:0000256" key="2">
    <source>
        <dbReference type="ARBA" id="ARBA00004123"/>
    </source>
</evidence>
<feature type="compositionally biased region" description="Low complexity" evidence="14">
    <location>
        <begin position="608"/>
        <end position="622"/>
    </location>
</feature>
<sequence>MGVKQLWTLVKPVGRPVMLETLEGKVLAIDSSIWLYQFQATMRDTEGKALTNAHILGFFRRICKLLFYGIRPVFVFDGGAPVLKRSTINERRRKKSGAAVSHAKVAEKLLAAQLRREALNHVERAGKPVSGKPVSRKASGSKKKIDDNTVYLEDLIGSNEPITPYKPKNADGSTTVEPSPHSSQKKRRGQEYDPYHLPEVDFDAKVASASAALDPRLATEEELRAFIEEMRPEDFDTGSEAFRELPAEVQYEIIGDLRLRSRQTSHQRLQSMLEMAPTPIDFSMAQIKHLQERNALTQQLLTTVDTMGKANVLIPTRIASERNRVYTLVKNEGADGGWVLGIKDEGTKAKPIRVYENEEGEGESDDDDMEDVPIPIRPQAPLPPPPPALKPAQHYDLESPTRRVTFKSSSGKGKGRAEPLFENVDEVEMDDPEMTLAIAESLETVEDEELQRAIQLSMTGSSSYGVGEPGSSRHSDSQQFTMPVDDDDDLYFPESPKLSQTTLSVPDSVSQSVDADIDGISELAPAADQLQNATATVSSSSVSLKEKEREVAAPLSPTKPAGGLRFGLSLLLQPGLDSQATAVGTPAPLPTANFMGHTQSKMKPPVLPFASPSPSAAPIESSFQLGGNDEGGEMENITLSDPTHLPVPQKTVGPSPDIHEVSDDSEDDMEDVAVASHIDAGSESKLQQESQDVALPDPIRTPTPQKTPAPPADTQRVSDDSDDDMEEVVLPPAPANVDSGLKVQVEADMSGADSPVHAEGDRTAQEADVISVDTPARSNSPMTLNGEGDGNTGDAALLDASAPTLHSVSGSASPRPSPPSPPPARDDDVHSEEEFFSDWSRSPSPTYDGEAGPSQRAAPPAEDWDAAQEMDPEAEEGEFARFMSQVKGRDIASVRQEIDEEIQTLNKVKRAAMRDAEDITQQMISQIKVLLRLFGIPYITAPMEAEAQCATLVSLGLVEGIITDDSDAFLFGGLRIFKNMFNQSKTVECFLTSDLSRELGLDRDKLIRLAYLLGSDYVDGLPGVGPVVAMELLTEFSGEDGLHKFKDWWQKVQTGRDTAADTSSPFRKRFKKKFKTLHITDEWPNPQVRDAYYHPTVDESEEPFKWGLPDLSGLREFMYDELSWPAAKVDETLLPIIRKVGQRGKAVGANKQATLNNFFDVSIGAGTYAPRPRQAYASKRLQKIVTDFRKEQKRPEDGGDDNGEDESAAPTSGEKEPAEKKKGGKGKGKAKTSATKAPTKSARGGSTSARGGGKRKSRANSDKAGTTKKQKVSRQTPSNDESRETIMADVPAEMIEEQDAPPALRAKLRPRPKPRIRKKAVEDDADEQEESGDSADEFFITRRRG</sequence>
<dbReference type="InterPro" id="IPR001044">
    <property type="entry name" value="XPG/Rad2_eukaryotes"/>
</dbReference>
<dbReference type="Gene3D" id="3.40.50.1010">
    <property type="entry name" value="5'-nuclease"/>
    <property type="match status" value="2"/>
</dbReference>
<dbReference type="GO" id="GO:0048256">
    <property type="term" value="F:flap endonuclease activity"/>
    <property type="evidence" value="ECO:0007669"/>
    <property type="project" value="UniProtKB-ARBA"/>
</dbReference>
<dbReference type="InterPro" id="IPR036279">
    <property type="entry name" value="5-3_exonuclease_C_sf"/>
</dbReference>
<dbReference type="PANTHER" id="PTHR16171:SF7">
    <property type="entry name" value="DNA REPAIR PROTEIN RAD2"/>
    <property type="match status" value="1"/>
</dbReference>
<dbReference type="Proteomes" id="UP000027195">
    <property type="component" value="Unassembled WGS sequence"/>
</dbReference>
<dbReference type="GO" id="GO:0003697">
    <property type="term" value="F:single-stranded DNA binding"/>
    <property type="evidence" value="ECO:0007669"/>
    <property type="project" value="InterPro"/>
</dbReference>
<comment type="similarity">
    <text evidence="3">Belongs to the XPG/RAD2 endonuclease family. XPG subfamily.</text>
</comment>
<comment type="cofactor">
    <cofactor evidence="1">
        <name>Mg(2+)</name>
        <dbReference type="ChEBI" id="CHEBI:18420"/>
    </cofactor>
</comment>
<feature type="compositionally biased region" description="Low complexity" evidence="14">
    <location>
        <begin position="1231"/>
        <end position="1249"/>
    </location>
</feature>
<evidence type="ECO:0000256" key="5">
    <source>
        <dbReference type="ARBA" id="ARBA00022723"/>
    </source>
</evidence>
<dbReference type="PROSITE" id="PS50330">
    <property type="entry name" value="UIM"/>
    <property type="match status" value="1"/>
</dbReference>
<comment type="subcellular location">
    <subcellularLocation>
        <location evidence="2">Nucleus</location>
    </subcellularLocation>
</comment>
<dbReference type="OrthoDB" id="31113at2759"/>
<feature type="region of interest" description="Disordered" evidence="14">
    <location>
        <begin position="460"/>
        <end position="506"/>
    </location>
</feature>
<evidence type="ECO:0000256" key="7">
    <source>
        <dbReference type="ARBA" id="ARBA00022763"/>
    </source>
</evidence>
<feature type="compositionally biased region" description="Polar residues" evidence="14">
    <location>
        <begin position="497"/>
        <end position="506"/>
    </location>
</feature>
<evidence type="ECO:0000256" key="10">
    <source>
        <dbReference type="ARBA" id="ARBA00023204"/>
    </source>
</evidence>
<feature type="compositionally biased region" description="Pro residues" evidence="14">
    <location>
        <begin position="699"/>
        <end position="711"/>
    </location>
</feature>
<feature type="region of interest" description="Disordered" evidence="14">
    <location>
        <begin position="354"/>
        <end position="386"/>
    </location>
</feature>
<feature type="region of interest" description="Disordered" evidence="14">
    <location>
        <begin position="158"/>
        <end position="192"/>
    </location>
</feature>
<evidence type="ECO:0000256" key="4">
    <source>
        <dbReference type="ARBA" id="ARBA00022722"/>
    </source>
</evidence>
<feature type="domain" description="XPG N-terminal" evidence="16">
    <location>
        <begin position="1"/>
        <end position="98"/>
    </location>
</feature>
<feature type="compositionally biased region" description="Basic and acidic residues" evidence="14">
    <location>
        <begin position="1187"/>
        <end position="1197"/>
    </location>
</feature>
<name>A0A067MFS6_BOTB1</name>
<proteinExistence type="inferred from homology"/>
<keyword evidence="9" id="KW-0460">Magnesium</keyword>
<protein>
    <recommendedName>
        <fullName evidence="19">PIN domain-like protein</fullName>
    </recommendedName>
</protein>
<dbReference type="PRINTS" id="PR00853">
    <property type="entry name" value="XPGRADSUPER"/>
</dbReference>
<keyword evidence="11" id="KW-0539">Nucleus</keyword>
<feature type="compositionally biased region" description="Basic and acidic residues" evidence="14">
    <location>
        <begin position="756"/>
        <end position="765"/>
    </location>
</feature>
<dbReference type="Pfam" id="PF00752">
    <property type="entry name" value="XPG_N"/>
    <property type="match status" value="1"/>
</dbReference>
<dbReference type="SUPFAM" id="SSF88723">
    <property type="entry name" value="PIN domain-like"/>
    <property type="match status" value="1"/>
</dbReference>
<dbReference type="HOGENOM" id="CLU_003018_0_1_1"/>
<dbReference type="SMART" id="SM00485">
    <property type="entry name" value="XPGN"/>
    <property type="match status" value="1"/>
</dbReference>
<keyword evidence="7" id="KW-0227">DNA damage</keyword>
<feature type="domain" description="XPG-I" evidence="15">
    <location>
        <begin position="932"/>
        <end position="1001"/>
    </location>
</feature>
<dbReference type="InterPro" id="IPR006086">
    <property type="entry name" value="XPG-I_dom"/>
</dbReference>
<evidence type="ECO:0000256" key="6">
    <source>
        <dbReference type="ARBA" id="ARBA00022759"/>
    </source>
</evidence>
<dbReference type="InParanoid" id="A0A067MFS6"/>
<feature type="region of interest" description="Disordered" evidence="14">
    <location>
        <begin position="596"/>
        <end position="875"/>
    </location>
</feature>
<feature type="compositionally biased region" description="Acidic residues" evidence="14">
    <location>
        <begin position="862"/>
        <end position="875"/>
    </location>
</feature>